<reference evidence="1 2" key="1">
    <citation type="submission" date="2008-08" db="EMBL/GenBank/DDBJ databases">
        <authorList>
            <person name="Madupu R."/>
            <person name="Durkin A.S."/>
            <person name="Torralba M."/>
            <person name="Methe B."/>
            <person name="Sutton G.G."/>
            <person name="Strausberg R.L."/>
            <person name="Nelson K.E."/>
        </authorList>
    </citation>
    <scope>NUCLEOTIDE SEQUENCE [LARGE SCALE GENOMIC DNA]</scope>
    <source>
        <strain evidence="1 2">RM3267</strain>
    </source>
</reference>
<sequence length="44" mass="5107">MSAVLLLRMRLLKTLMLLGGRFRGWARFCALIFDDAAHLIIKFK</sequence>
<dbReference type="EMBL" id="ACFU01000031">
    <property type="protein sequence ID" value="EEF12970.1"/>
    <property type="molecule type" value="Genomic_DNA"/>
</dbReference>
<proteinExistence type="predicted"/>
<dbReference type="Proteomes" id="UP000003082">
    <property type="component" value="Unassembled WGS sequence"/>
</dbReference>
<comment type="caution">
    <text evidence="1">The sequence shown here is derived from an EMBL/GenBank/DDBJ whole genome shotgun (WGS) entry which is preliminary data.</text>
</comment>
<dbReference type="AlphaFoldDB" id="B9D4X9"/>
<dbReference type="STRING" id="553218.CAMRE0001_0843"/>
<accession>B9D4X9</accession>
<organism evidence="1 2">
    <name type="scientific">Campylobacter rectus RM3267</name>
    <dbReference type="NCBI Taxonomy" id="553218"/>
    <lineage>
        <taxon>Bacteria</taxon>
        <taxon>Pseudomonadati</taxon>
        <taxon>Campylobacterota</taxon>
        <taxon>Epsilonproteobacteria</taxon>
        <taxon>Campylobacterales</taxon>
        <taxon>Campylobacteraceae</taxon>
        <taxon>Campylobacter</taxon>
    </lineage>
</organism>
<evidence type="ECO:0000313" key="2">
    <source>
        <dbReference type="Proteomes" id="UP000003082"/>
    </source>
</evidence>
<name>B9D4X9_CAMRE</name>
<evidence type="ECO:0000313" key="1">
    <source>
        <dbReference type="EMBL" id="EEF12970.1"/>
    </source>
</evidence>
<protein>
    <submittedName>
        <fullName evidence="1">Uncharacterized protein</fullName>
    </submittedName>
</protein>
<keyword evidence="2" id="KW-1185">Reference proteome</keyword>
<gene>
    <name evidence="1" type="ORF">CAMRE0001_0843</name>
</gene>